<evidence type="ECO:0000256" key="5">
    <source>
        <dbReference type="ARBA" id="ARBA00022989"/>
    </source>
</evidence>
<comment type="similarity">
    <text evidence="2">Belongs to the major facilitator superfamily. Sugar transporter (TC 2.A.1.1) family.</text>
</comment>
<evidence type="ECO:0000256" key="7">
    <source>
        <dbReference type="SAM" id="Phobius"/>
    </source>
</evidence>
<keyword evidence="3" id="KW-0813">Transport</keyword>
<reference evidence="9" key="1">
    <citation type="journal article" date="2012" name="Nat. Biotechnol.">
        <title>Draft genome sequence of pigeonpea (Cajanus cajan), an orphan legume crop of resource-poor farmers.</title>
        <authorList>
            <person name="Varshney R.K."/>
            <person name="Chen W."/>
            <person name="Li Y."/>
            <person name="Bharti A.K."/>
            <person name="Saxena R.K."/>
            <person name="Schlueter J.A."/>
            <person name="Donoghue M.T."/>
            <person name="Azam S."/>
            <person name="Fan G."/>
            <person name="Whaley A.M."/>
            <person name="Farmer A.D."/>
            <person name="Sheridan J."/>
            <person name="Iwata A."/>
            <person name="Tuteja R."/>
            <person name="Penmetsa R.V."/>
            <person name="Wu W."/>
            <person name="Upadhyaya H.D."/>
            <person name="Yang S.P."/>
            <person name="Shah T."/>
            <person name="Saxena K.B."/>
            <person name="Michael T."/>
            <person name="McCombie W.R."/>
            <person name="Yang B."/>
            <person name="Zhang G."/>
            <person name="Yang H."/>
            <person name="Wang J."/>
            <person name="Spillane C."/>
            <person name="Cook D.R."/>
            <person name="May G.D."/>
            <person name="Xu X."/>
            <person name="Jackson S.A."/>
        </authorList>
    </citation>
    <scope>NUCLEOTIDE SEQUENCE [LARGE SCALE GENOMIC DNA]</scope>
</reference>
<dbReference type="InterPro" id="IPR045262">
    <property type="entry name" value="STP/PLT_plant"/>
</dbReference>
<dbReference type="GO" id="GO:0015144">
    <property type="term" value="F:carbohydrate transmembrane transporter activity"/>
    <property type="evidence" value="ECO:0007669"/>
    <property type="project" value="InterPro"/>
</dbReference>
<evidence type="ECO:0000256" key="1">
    <source>
        <dbReference type="ARBA" id="ARBA00004141"/>
    </source>
</evidence>
<evidence type="ECO:0000256" key="4">
    <source>
        <dbReference type="ARBA" id="ARBA00022692"/>
    </source>
</evidence>
<dbReference type="Gene3D" id="1.20.1250.20">
    <property type="entry name" value="MFS general substrate transporter like domains"/>
    <property type="match status" value="1"/>
</dbReference>
<dbReference type="InterPro" id="IPR020846">
    <property type="entry name" value="MFS_dom"/>
</dbReference>
<feature type="transmembrane region" description="Helical" evidence="7">
    <location>
        <begin position="48"/>
        <end position="67"/>
    </location>
</feature>
<evidence type="ECO:0000256" key="2">
    <source>
        <dbReference type="ARBA" id="ARBA00010992"/>
    </source>
</evidence>
<dbReference type="AlphaFoldDB" id="A0A151RFZ0"/>
<dbReference type="InterPro" id="IPR005828">
    <property type="entry name" value="MFS_sugar_transport-like"/>
</dbReference>
<dbReference type="STRING" id="3821.A0A151RFZ0"/>
<dbReference type="InterPro" id="IPR036259">
    <property type="entry name" value="MFS_trans_sf"/>
</dbReference>
<name>A0A151RFZ0_CAJCA</name>
<dbReference type="GO" id="GO:0016020">
    <property type="term" value="C:membrane"/>
    <property type="evidence" value="ECO:0007669"/>
    <property type="project" value="UniProtKB-SubCell"/>
</dbReference>
<dbReference type="SUPFAM" id="SSF103473">
    <property type="entry name" value="MFS general substrate transporter"/>
    <property type="match status" value="1"/>
</dbReference>
<gene>
    <name evidence="9" type="ORF">KK1_037201</name>
</gene>
<dbReference type="PROSITE" id="PS50850">
    <property type="entry name" value="MFS"/>
    <property type="match status" value="1"/>
</dbReference>
<keyword evidence="10" id="KW-1185">Reference proteome</keyword>
<evidence type="ECO:0000256" key="3">
    <source>
        <dbReference type="ARBA" id="ARBA00022448"/>
    </source>
</evidence>
<keyword evidence="5 7" id="KW-1133">Transmembrane helix</keyword>
<dbReference type="PANTHER" id="PTHR23500:SF421">
    <property type="entry name" value="MAJOR FACILITATOR, SUGAR TRANSPORTER, MAJOR FACILITATOR SUPERFAMILY-RELATED"/>
    <property type="match status" value="1"/>
</dbReference>
<accession>A0A151RFZ0</accession>
<evidence type="ECO:0000259" key="8">
    <source>
        <dbReference type="PROSITE" id="PS50850"/>
    </source>
</evidence>
<dbReference type="OMA" id="NIHINAY"/>
<evidence type="ECO:0000313" key="10">
    <source>
        <dbReference type="Proteomes" id="UP000075243"/>
    </source>
</evidence>
<dbReference type="EMBL" id="KQ483774">
    <property type="protein sequence ID" value="KYP41407.1"/>
    <property type="molecule type" value="Genomic_DNA"/>
</dbReference>
<feature type="domain" description="Major facilitator superfamily (MFS) profile" evidence="8">
    <location>
        <begin position="1"/>
        <end position="278"/>
    </location>
</feature>
<dbReference type="Proteomes" id="UP000075243">
    <property type="component" value="Unassembled WGS sequence"/>
</dbReference>
<dbReference type="InterPro" id="IPR005829">
    <property type="entry name" value="Sugar_transporter_CS"/>
</dbReference>
<organism evidence="9 10">
    <name type="scientific">Cajanus cajan</name>
    <name type="common">Pigeon pea</name>
    <name type="synonym">Cajanus indicus</name>
    <dbReference type="NCBI Taxonomy" id="3821"/>
    <lineage>
        <taxon>Eukaryota</taxon>
        <taxon>Viridiplantae</taxon>
        <taxon>Streptophyta</taxon>
        <taxon>Embryophyta</taxon>
        <taxon>Tracheophyta</taxon>
        <taxon>Spermatophyta</taxon>
        <taxon>Magnoliopsida</taxon>
        <taxon>eudicotyledons</taxon>
        <taxon>Gunneridae</taxon>
        <taxon>Pentapetalae</taxon>
        <taxon>rosids</taxon>
        <taxon>fabids</taxon>
        <taxon>Fabales</taxon>
        <taxon>Fabaceae</taxon>
        <taxon>Papilionoideae</taxon>
        <taxon>50 kb inversion clade</taxon>
        <taxon>NPAAA clade</taxon>
        <taxon>indigoferoid/millettioid clade</taxon>
        <taxon>Phaseoleae</taxon>
        <taxon>Cajanus</taxon>
    </lineage>
</organism>
<feature type="transmembrane region" description="Helical" evidence="7">
    <location>
        <begin position="106"/>
        <end position="124"/>
    </location>
</feature>
<comment type="subcellular location">
    <subcellularLocation>
        <location evidence="1">Membrane</location>
        <topology evidence="1">Multi-pass membrane protein</topology>
    </subcellularLocation>
</comment>
<protein>
    <submittedName>
        <fullName evidence="9">Hexose carrier protein HEX6</fullName>
    </submittedName>
</protein>
<dbReference type="PANTHER" id="PTHR23500">
    <property type="entry name" value="SOLUTE CARRIER FAMILY 2, FACILITATED GLUCOSE TRANSPORTER"/>
    <property type="match status" value="1"/>
</dbReference>
<proteinExistence type="inferred from homology"/>
<dbReference type="PROSITE" id="PS00217">
    <property type="entry name" value="SUGAR_TRANSPORT_2"/>
    <property type="match status" value="1"/>
</dbReference>
<evidence type="ECO:0000256" key="6">
    <source>
        <dbReference type="ARBA" id="ARBA00023136"/>
    </source>
</evidence>
<keyword evidence="4 7" id="KW-0812">Transmembrane</keyword>
<feature type="transmembrane region" description="Helical" evidence="7">
    <location>
        <begin position="17"/>
        <end position="36"/>
    </location>
</feature>
<evidence type="ECO:0000313" key="9">
    <source>
        <dbReference type="EMBL" id="KYP41407.1"/>
    </source>
</evidence>
<dbReference type="Pfam" id="PF00083">
    <property type="entry name" value="Sugar_tr"/>
    <property type="match status" value="1"/>
</dbReference>
<dbReference type="Gramene" id="C.cajan_35089.t">
    <property type="protein sequence ID" value="C.cajan_35089.t"/>
    <property type="gene ID" value="C.cajan_35089"/>
</dbReference>
<sequence length="278" mass="30875">MKQDTKISNYCKFDSQLLTTFTSSLYVAGLIASFFASPVTRTFGRKASILVGGAAFLIGAALGGAALNIYMLILGRVMLGVGIGFANQSVPLYLSEMAPPRYRGAINIGFQLCVGIGVLSSNLINFGTEKIEGGWGWRISLAMAAVPASMLTLGSFFLPETPNSIIQHSKDHHKAKLMLQRIRGTNDVQHELEDLIEASNTSHSIKHPFKNILQRKYRPHCDGNSHTLLPTIHWNKCHFLLCSNPLPNHWIRRKRFAFVCSYDRGCRNHFNIHINAYG</sequence>
<feature type="transmembrane region" description="Helical" evidence="7">
    <location>
        <begin position="136"/>
        <end position="158"/>
    </location>
</feature>
<keyword evidence="6 7" id="KW-0472">Membrane</keyword>